<feature type="signal peptide" evidence="1">
    <location>
        <begin position="1"/>
        <end position="22"/>
    </location>
</feature>
<organism evidence="3 4">
    <name type="scientific">Cyclobacterium plantarum</name>
    <dbReference type="NCBI Taxonomy" id="2716263"/>
    <lineage>
        <taxon>Bacteria</taxon>
        <taxon>Pseudomonadati</taxon>
        <taxon>Bacteroidota</taxon>
        <taxon>Cytophagia</taxon>
        <taxon>Cytophagales</taxon>
        <taxon>Cyclobacteriaceae</taxon>
        <taxon>Cyclobacterium</taxon>
    </lineage>
</organism>
<evidence type="ECO:0000313" key="3">
    <source>
        <dbReference type="EMBL" id="NHE58003.1"/>
    </source>
</evidence>
<protein>
    <submittedName>
        <fullName evidence="3">DUF1080 domain-containing protein</fullName>
    </submittedName>
</protein>
<sequence>MKSKHIVPALLSIFLLVNHSFAQEAKMKSIFNGKNLKGWTVQPEDNIWWTVEDGKIAVENDPTKTGSILWTKKEYADFVFQMDFLMGTGTVDSGIFLRSEKDQIQIGISGSLQRDMTGSPYIPGKSYPVEAEGVADVLQLDDWNTMKVRLVDQTYTVWINGEEVMTYTSENMPEKGPIGLQLHPNNEMSITFKNIMVGKL</sequence>
<keyword evidence="1" id="KW-0732">Signal</keyword>
<name>A0ABX0H897_9BACT</name>
<dbReference type="RefSeq" id="WP_166147975.1">
    <property type="nucleotide sequence ID" value="NZ_JAANYN010000005.1"/>
</dbReference>
<feature type="chain" id="PRO_5045185005" evidence="1">
    <location>
        <begin position="23"/>
        <end position="200"/>
    </location>
</feature>
<dbReference type="Gene3D" id="2.60.120.560">
    <property type="entry name" value="Exo-inulinase, domain 1"/>
    <property type="match status" value="1"/>
</dbReference>
<keyword evidence="4" id="KW-1185">Reference proteome</keyword>
<dbReference type="Proteomes" id="UP000649799">
    <property type="component" value="Unassembled WGS sequence"/>
</dbReference>
<reference evidence="3 4" key="1">
    <citation type="submission" date="2020-03" db="EMBL/GenBank/DDBJ databases">
        <title>Cyclobacterium plantarum sp. nov., a marine bacterium isolated from a coastal-marine wetland.</title>
        <authorList>
            <person name="Sanchez-Porro C."/>
            <person name="Ventosa A."/>
            <person name="Amoozegar M."/>
        </authorList>
    </citation>
    <scope>NUCLEOTIDE SEQUENCE [LARGE SCALE GENOMIC DNA]</scope>
    <source>
        <strain evidence="3 4">GBPx2</strain>
    </source>
</reference>
<dbReference type="Pfam" id="PF06439">
    <property type="entry name" value="3keto-disac_hyd"/>
    <property type="match status" value="1"/>
</dbReference>
<dbReference type="EMBL" id="JAANYN010000005">
    <property type="protein sequence ID" value="NHE58003.1"/>
    <property type="molecule type" value="Genomic_DNA"/>
</dbReference>
<proteinExistence type="predicted"/>
<gene>
    <name evidence="3" type="ORF">G9Q97_14405</name>
</gene>
<feature type="domain" description="3-keto-alpha-glucoside-1,2-lyase/3-keto-2-hydroxy-glucal hydratase" evidence="2">
    <location>
        <begin position="27"/>
        <end position="197"/>
    </location>
</feature>
<dbReference type="InterPro" id="IPR010496">
    <property type="entry name" value="AL/BT2_dom"/>
</dbReference>
<accession>A0ABX0H897</accession>
<evidence type="ECO:0000313" key="4">
    <source>
        <dbReference type="Proteomes" id="UP000649799"/>
    </source>
</evidence>
<evidence type="ECO:0000259" key="2">
    <source>
        <dbReference type="Pfam" id="PF06439"/>
    </source>
</evidence>
<evidence type="ECO:0000256" key="1">
    <source>
        <dbReference type="SAM" id="SignalP"/>
    </source>
</evidence>
<comment type="caution">
    <text evidence="3">The sequence shown here is derived from an EMBL/GenBank/DDBJ whole genome shotgun (WGS) entry which is preliminary data.</text>
</comment>